<comment type="similarity">
    <text evidence="2">Belongs to the THF1 family.</text>
</comment>
<evidence type="ECO:0000313" key="5">
    <source>
        <dbReference type="Proteomes" id="UP001152872"/>
    </source>
</evidence>
<evidence type="ECO:0000313" key="4">
    <source>
        <dbReference type="EMBL" id="MDG3497173.1"/>
    </source>
</evidence>
<evidence type="ECO:0000256" key="2">
    <source>
        <dbReference type="HAMAP-Rule" id="MF_01843"/>
    </source>
</evidence>
<proteinExistence type="inferred from homology"/>
<name>A0A9X4RJK0_9CYAN</name>
<dbReference type="RefSeq" id="WP_009629378.1">
    <property type="nucleotide sequence ID" value="NZ_VBTY01000292.1"/>
</dbReference>
<dbReference type="AlphaFoldDB" id="A0A9X4RJK0"/>
<feature type="region of interest" description="Disordered" evidence="3">
    <location>
        <begin position="216"/>
        <end position="240"/>
    </location>
</feature>
<dbReference type="Pfam" id="PF11264">
    <property type="entry name" value="ThylakoidFormat"/>
    <property type="match status" value="1"/>
</dbReference>
<reference evidence="4" key="1">
    <citation type="submission" date="2019-05" db="EMBL/GenBank/DDBJ databases">
        <title>Whole genome sequencing of Pseudanabaena catenata USMAC16.</title>
        <authorList>
            <person name="Khan Z."/>
            <person name="Omar W.M."/>
            <person name="Convey P."/>
            <person name="Merican F."/>
            <person name="Najimudin N."/>
        </authorList>
    </citation>
    <scope>NUCLEOTIDE SEQUENCE</scope>
    <source>
        <strain evidence="4">USMAC16</strain>
    </source>
</reference>
<feature type="compositionally biased region" description="Polar residues" evidence="3">
    <location>
        <begin position="226"/>
        <end position="240"/>
    </location>
</feature>
<dbReference type="EMBL" id="VBTY01000292">
    <property type="protein sequence ID" value="MDG3497173.1"/>
    <property type="molecule type" value="Genomic_DNA"/>
</dbReference>
<dbReference type="GO" id="GO:0010207">
    <property type="term" value="P:photosystem II assembly"/>
    <property type="evidence" value="ECO:0007669"/>
    <property type="project" value="InterPro"/>
</dbReference>
<dbReference type="PANTHER" id="PTHR34793:SF1">
    <property type="entry name" value="PROTEIN THYLAKOID FORMATION 1, CHLOROPLASTIC"/>
    <property type="match status" value="1"/>
</dbReference>
<dbReference type="PANTHER" id="PTHR34793">
    <property type="entry name" value="PROTEIN THYLAKOID FORMATION 1, CHLOROPLASTIC"/>
    <property type="match status" value="1"/>
</dbReference>
<keyword evidence="1 2" id="KW-0175">Coiled coil</keyword>
<comment type="caution">
    <text evidence="4">The sequence shown here is derived from an EMBL/GenBank/DDBJ whole genome shotgun (WGS) entry which is preliminary data.</text>
</comment>
<accession>A0A9X4RJK0</accession>
<evidence type="ECO:0000256" key="1">
    <source>
        <dbReference type="ARBA" id="ARBA00023054"/>
    </source>
</evidence>
<protein>
    <recommendedName>
        <fullName evidence="2">Protein Thf1</fullName>
    </recommendedName>
</protein>
<sequence length="240" mass="27006">MNTVRTVSDTKKDFYLAFPKPVNQVYRRVVDELLVEIHLLKVNQTFVYDAIFALGFVTTFDRFTAGYKPETDRFAVFHALCAALQFDSDRIRQDAATLSDLATRSPNDIKTLLTNLDSGISLEPLSGQLQIISTKENFKYSRLLGVGLYALLEISDPEEIADSAKREELIKLVGETLKFGSDRLLKDVDLYRSNLDKIEQARQMIADMVEAERKKRSQKEAALSSAKATEVSSETPDNPS</sequence>
<organism evidence="4 5">
    <name type="scientific">Pseudanabaena catenata USMAC16</name>
    <dbReference type="NCBI Taxonomy" id="1855837"/>
    <lineage>
        <taxon>Bacteria</taxon>
        <taxon>Bacillati</taxon>
        <taxon>Cyanobacteriota</taxon>
        <taxon>Cyanophyceae</taxon>
        <taxon>Pseudanabaenales</taxon>
        <taxon>Pseudanabaenaceae</taxon>
        <taxon>Pseudanabaena</taxon>
    </lineage>
</organism>
<dbReference type="InterPro" id="IPR017499">
    <property type="entry name" value="Thf1"/>
</dbReference>
<dbReference type="HAMAP" id="MF_01843">
    <property type="entry name" value="Thf1"/>
    <property type="match status" value="1"/>
</dbReference>
<dbReference type="NCBIfam" id="TIGR03060">
    <property type="entry name" value="PS_II_psb29"/>
    <property type="match status" value="1"/>
</dbReference>
<comment type="function">
    <text evidence="2">May be involved in photosynthetic membrane biogenesis.</text>
</comment>
<evidence type="ECO:0000256" key="3">
    <source>
        <dbReference type="SAM" id="MobiDB-lite"/>
    </source>
</evidence>
<keyword evidence="5" id="KW-1185">Reference proteome</keyword>
<dbReference type="Proteomes" id="UP001152872">
    <property type="component" value="Unassembled WGS sequence"/>
</dbReference>
<gene>
    <name evidence="4" type="primary">psb29</name>
    <name evidence="2" type="synonym">thf1</name>
    <name evidence="4" type="ORF">FEV09_21775</name>
</gene>
<dbReference type="GO" id="GO:0030096">
    <property type="term" value="C:plasma membrane-derived thylakoid photosystem II"/>
    <property type="evidence" value="ECO:0007669"/>
    <property type="project" value="TreeGrafter"/>
</dbReference>